<protein>
    <submittedName>
        <fullName evidence="6">HCL572Cp</fullName>
    </submittedName>
</protein>
<dbReference type="Pfam" id="PF00400">
    <property type="entry name" value="WD40"/>
    <property type="match status" value="1"/>
</dbReference>
<keyword evidence="2" id="KW-0677">Repeat</keyword>
<evidence type="ECO:0000256" key="1">
    <source>
        <dbReference type="ARBA" id="ARBA00022574"/>
    </source>
</evidence>
<name>A0A120K1N7_9SACH</name>
<dbReference type="PANTHER" id="PTHR22839">
    <property type="entry name" value="THO COMPLEX SUBUNIT 3 THO3"/>
    <property type="match status" value="1"/>
</dbReference>
<dbReference type="RefSeq" id="XP_017986575.1">
    <property type="nucleotide sequence ID" value="XM_018131537.1"/>
</dbReference>
<dbReference type="GO" id="GO:0006406">
    <property type="term" value="P:mRNA export from nucleus"/>
    <property type="evidence" value="ECO:0007669"/>
    <property type="project" value="InterPro"/>
</dbReference>
<evidence type="ECO:0000256" key="5">
    <source>
        <dbReference type="SAM" id="MobiDB-lite"/>
    </source>
</evidence>
<evidence type="ECO:0000313" key="7">
    <source>
        <dbReference type="Proteomes" id="UP000243052"/>
    </source>
</evidence>
<dbReference type="GO" id="GO:0000445">
    <property type="term" value="C:THO complex part of transcription export complex"/>
    <property type="evidence" value="ECO:0007669"/>
    <property type="project" value="TreeGrafter"/>
</dbReference>
<dbReference type="Proteomes" id="UP000243052">
    <property type="component" value="Chromosome iii"/>
</dbReference>
<dbReference type="InterPro" id="IPR036322">
    <property type="entry name" value="WD40_repeat_dom_sf"/>
</dbReference>
<comment type="similarity">
    <text evidence="3">Belongs to the THOC3 family.</text>
</comment>
<evidence type="ECO:0000256" key="3">
    <source>
        <dbReference type="ARBA" id="ARBA00046343"/>
    </source>
</evidence>
<dbReference type="AlphaFoldDB" id="A0A120K1N7"/>
<feature type="repeat" description="WD" evidence="4">
    <location>
        <begin position="245"/>
        <end position="286"/>
    </location>
</feature>
<evidence type="ECO:0000256" key="2">
    <source>
        <dbReference type="ARBA" id="ARBA00022737"/>
    </source>
</evidence>
<evidence type="ECO:0000256" key="4">
    <source>
        <dbReference type="PROSITE-ProRule" id="PRU00221"/>
    </source>
</evidence>
<evidence type="ECO:0000313" key="6">
    <source>
        <dbReference type="EMBL" id="AMD19579.1"/>
    </source>
</evidence>
<dbReference type="SMART" id="SM00320">
    <property type="entry name" value="WD40"/>
    <property type="match status" value="4"/>
</dbReference>
<dbReference type="Gene3D" id="2.130.10.10">
    <property type="entry name" value="YVTN repeat-like/Quinoprotein amine dehydrogenase"/>
    <property type="match status" value="2"/>
</dbReference>
<feature type="compositionally biased region" description="Basic and acidic residues" evidence="5">
    <location>
        <begin position="410"/>
        <end position="421"/>
    </location>
</feature>
<organism evidence="6 7">
    <name type="scientific">Eremothecium sinecaudum</name>
    <dbReference type="NCBI Taxonomy" id="45286"/>
    <lineage>
        <taxon>Eukaryota</taxon>
        <taxon>Fungi</taxon>
        <taxon>Dikarya</taxon>
        <taxon>Ascomycota</taxon>
        <taxon>Saccharomycotina</taxon>
        <taxon>Saccharomycetes</taxon>
        <taxon>Saccharomycetales</taxon>
        <taxon>Saccharomycetaceae</taxon>
        <taxon>Eremothecium</taxon>
    </lineage>
</organism>
<dbReference type="EMBL" id="CP014243">
    <property type="protein sequence ID" value="AMD19579.1"/>
    <property type="molecule type" value="Genomic_DNA"/>
</dbReference>
<dbReference type="STRING" id="45286.A0A120K1N7"/>
<feature type="compositionally biased region" description="Basic and acidic residues" evidence="5">
    <location>
        <begin position="429"/>
        <end position="463"/>
    </location>
</feature>
<dbReference type="OrthoDB" id="340259at2759"/>
<dbReference type="PROSITE" id="PS50082">
    <property type="entry name" value="WD_REPEATS_2"/>
    <property type="match status" value="1"/>
</dbReference>
<reference evidence="6 7" key="1">
    <citation type="submission" date="2016-01" db="EMBL/GenBank/DDBJ databases">
        <title>Genome sequence of the yeast Holleya sinecauda.</title>
        <authorList>
            <person name="Dietrich F.S."/>
        </authorList>
    </citation>
    <scope>NUCLEOTIDE SEQUENCE [LARGE SCALE GENOMIC DNA]</scope>
    <source>
        <strain evidence="6 7">ATCC 58844</strain>
    </source>
</reference>
<sequence length="470" mass="53455">MDKSSKNLISNPGNDFLTTELLARLYKRLLSGWEYRKVKIRDDHRYKLEHPSRLERRNITKNEVIAISANAIGSLAAWTRADGSISIMNAITKRHYFTINDAHGKDRICLSLAWNPVEADQFATVGNSTTVKVWTCSDTKNPSFKSFFTGPRMKNSQCVFDPFGKWLLVLTKTDELYLFDVLAGYQLHSISKLYEGEESELGERAGTACSICWLNDGRHIAIGSKNGAIRMLKLCDKGFEEIHMITGHLDEISSLVADPWGLYLVAGSHDGSCSVWSLKDYTCKHVFADFKGLVENVSISNDGFLLSVSSRQASKGTSNATFLSLNSYEKLYEHTFKDVSHALVCFIPEGLKILVTDEKDTIILLKSGCRSILHIQEEVEEMEENVKPTVLPPAAKEELRKASKRRRSEKLRSIDRSKEANPRVNNYEEPSRPMRGAIERNHQRRDEGPRYRRDRAITRHARDDFVVKRY</sequence>
<dbReference type="InterPro" id="IPR001680">
    <property type="entry name" value="WD40_rpt"/>
</dbReference>
<keyword evidence="1 4" id="KW-0853">WD repeat</keyword>
<dbReference type="SUPFAM" id="SSF50978">
    <property type="entry name" value="WD40 repeat-like"/>
    <property type="match status" value="1"/>
</dbReference>
<dbReference type="InterPro" id="IPR015943">
    <property type="entry name" value="WD40/YVTN_repeat-like_dom_sf"/>
</dbReference>
<proteinExistence type="inferred from homology"/>
<keyword evidence="7" id="KW-1185">Reference proteome</keyword>
<dbReference type="PANTHER" id="PTHR22839:SF0">
    <property type="entry name" value="THO COMPLEX SUBUNIT 3"/>
    <property type="match status" value="1"/>
</dbReference>
<gene>
    <name evidence="6" type="ORF">AW171_hschr31418</name>
</gene>
<feature type="region of interest" description="Disordered" evidence="5">
    <location>
        <begin position="397"/>
        <end position="463"/>
    </location>
</feature>
<dbReference type="PROSITE" id="PS50294">
    <property type="entry name" value="WD_REPEATS_REGION"/>
    <property type="match status" value="1"/>
</dbReference>
<dbReference type="GeneID" id="28722783"/>
<accession>A0A120K1N7</accession>
<dbReference type="InterPro" id="IPR040132">
    <property type="entry name" value="Tex1/THOC3"/>
</dbReference>